<dbReference type="RefSeq" id="XP_016694555.1">
    <property type="nucleotide sequence ID" value="XM_016839066.1"/>
</dbReference>
<dbReference type="KEGG" id="ghi:107911184"/>
<protein>
    <submittedName>
        <fullName evidence="2">Uncharacterized protein LOC107911184 isoform X1</fullName>
    </submittedName>
    <submittedName>
        <fullName evidence="3">Uncharacterized protein isoform X1</fullName>
    </submittedName>
</protein>
<dbReference type="AlphaFoldDB" id="A0A1U8JWD2"/>
<name>A0A1U8JWD2_GOSHI</name>
<dbReference type="RefSeq" id="XP_040954089.1">
    <property type="nucleotide sequence ID" value="XM_041098155.1"/>
</dbReference>
<sequence>MLVFGNHGSLNLQGREGIQPGHVFQEDYQICWRANNPLGIHCFLCEQLKKSLSSVQINGGETLNVQHNKSFASVQKNRGETVNVGVEVANSEVEYIESENLSDLEDVDTCLKGVEGIKAYGIDKLIQVAASQLSDQLPESREAARTLLLELQIVYEKSHGLSTVVSENLEMGSWENFCLSKLSPLSAQGVLRVTTNIAREGLVIVPNDIEGVAEDSISSSWKSQGLALLQVECFLMLHSMVVYLSQNLNLVLLK</sequence>
<dbReference type="Proteomes" id="UP000818029">
    <property type="component" value="Chromosome D08"/>
</dbReference>
<dbReference type="GeneID" id="107911184"/>
<dbReference type="STRING" id="3635.A0A1U8JWD2"/>
<proteinExistence type="predicted"/>
<accession>A0A1U8JWD2</accession>
<gene>
    <name evidence="2 3" type="primary">LOC107911184</name>
</gene>
<evidence type="ECO:0000313" key="2">
    <source>
        <dbReference type="RefSeq" id="XP_016694555.1"/>
    </source>
</evidence>
<evidence type="ECO:0000313" key="1">
    <source>
        <dbReference type="Proteomes" id="UP000818029"/>
    </source>
</evidence>
<organism evidence="1 2">
    <name type="scientific">Gossypium hirsutum</name>
    <name type="common">Upland cotton</name>
    <name type="synonym">Gossypium mexicanum</name>
    <dbReference type="NCBI Taxonomy" id="3635"/>
    <lineage>
        <taxon>Eukaryota</taxon>
        <taxon>Viridiplantae</taxon>
        <taxon>Streptophyta</taxon>
        <taxon>Embryophyta</taxon>
        <taxon>Tracheophyta</taxon>
        <taxon>Spermatophyta</taxon>
        <taxon>Magnoliopsida</taxon>
        <taxon>eudicotyledons</taxon>
        <taxon>Gunneridae</taxon>
        <taxon>Pentapetalae</taxon>
        <taxon>rosids</taxon>
        <taxon>malvids</taxon>
        <taxon>Malvales</taxon>
        <taxon>Malvaceae</taxon>
        <taxon>Malvoideae</taxon>
        <taxon>Gossypium</taxon>
    </lineage>
</organism>
<reference evidence="1" key="1">
    <citation type="journal article" date="2020" name="Nat. Genet.">
        <title>Genomic diversifications of five Gossypium allopolyploid species and their impact on cotton improvement.</title>
        <authorList>
            <person name="Chen Z.J."/>
            <person name="Sreedasyam A."/>
            <person name="Ando A."/>
            <person name="Song Q."/>
            <person name="De Santiago L.M."/>
            <person name="Hulse-Kemp A.M."/>
            <person name="Ding M."/>
            <person name="Ye W."/>
            <person name="Kirkbride R.C."/>
            <person name="Jenkins J."/>
            <person name="Plott C."/>
            <person name="Lovell J."/>
            <person name="Lin Y.M."/>
            <person name="Vaughn R."/>
            <person name="Liu B."/>
            <person name="Simpson S."/>
            <person name="Scheffler B.E."/>
            <person name="Wen L."/>
            <person name="Saski C.A."/>
            <person name="Grover C.E."/>
            <person name="Hu G."/>
            <person name="Conover J.L."/>
            <person name="Carlson J.W."/>
            <person name="Shu S."/>
            <person name="Boston L.B."/>
            <person name="Williams M."/>
            <person name="Peterson D.G."/>
            <person name="McGee K."/>
            <person name="Jones D.C."/>
            <person name="Wendel J.F."/>
            <person name="Stelly D.M."/>
            <person name="Grimwood J."/>
            <person name="Schmutz J."/>
        </authorList>
    </citation>
    <scope>NUCLEOTIDE SEQUENCE [LARGE SCALE GENOMIC DNA]</scope>
    <source>
        <strain evidence="1">cv. TM-1</strain>
    </source>
</reference>
<dbReference type="PaxDb" id="3635-A0A1U8JWD2"/>
<dbReference type="OrthoDB" id="63891at2759"/>
<evidence type="ECO:0000313" key="3">
    <source>
        <dbReference type="RefSeq" id="XP_040954089.1"/>
    </source>
</evidence>
<keyword evidence="1" id="KW-1185">Reference proteome</keyword>
<reference evidence="2" key="2">
    <citation type="submission" date="2025-04" db="UniProtKB">
        <authorList>
            <consortium name="RefSeq"/>
        </authorList>
    </citation>
    <scope>IDENTIFICATION</scope>
    <source>
        <tissue evidence="2">Leaf</tissue>
    </source>
</reference>